<evidence type="ECO:0008006" key="3">
    <source>
        <dbReference type="Google" id="ProtNLM"/>
    </source>
</evidence>
<evidence type="ECO:0000313" key="2">
    <source>
        <dbReference type="Proteomes" id="UP000254079"/>
    </source>
</evidence>
<protein>
    <recommendedName>
        <fullName evidence="3">Bacteriophage abortive infection AbiH</fullName>
    </recommendedName>
</protein>
<accession>A0A376U816</accession>
<reference evidence="1 2" key="1">
    <citation type="submission" date="2018-06" db="EMBL/GenBank/DDBJ databases">
        <authorList>
            <consortium name="Pathogen Informatics"/>
            <person name="Doyle S."/>
        </authorList>
    </citation>
    <scope>NUCLEOTIDE SEQUENCE [LARGE SCALE GENOMIC DNA]</scope>
    <source>
        <strain evidence="1 2">NCTC8622</strain>
    </source>
</reference>
<dbReference type="Proteomes" id="UP000254079">
    <property type="component" value="Unassembled WGS sequence"/>
</dbReference>
<name>A0A376U816_ECOLX</name>
<dbReference type="InterPro" id="IPR025935">
    <property type="entry name" value="AbiH"/>
</dbReference>
<organism evidence="1 2">
    <name type="scientific">Escherichia coli</name>
    <dbReference type="NCBI Taxonomy" id="562"/>
    <lineage>
        <taxon>Bacteria</taxon>
        <taxon>Pseudomonadati</taxon>
        <taxon>Pseudomonadota</taxon>
        <taxon>Gammaproteobacteria</taxon>
        <taxon>Enterobacterales</taxon>
        <taxon>Enterobacteriaceae</taxon>
        <taxon>Escherichia</taxon>
    </lineage>
</organism>
<gene>
    <name evidence="1" type="ORF">NCTC8622_04277</name>
</gene>
<dbReference type="EMBL" id="UGCP01000002">
    <property type="protein sequence ID" value="STI85198.1"/>
    <property type="molecule type" value="Genomic_DNA"/>
</dbReference>
<sequence>MKLYIIGNGFDLHHELDTSYFSFGDYLRKKDQDIYDHLVDFMGFTDLPPKLSAVDKSKHFLWSDFENSLAGLDTESVLEEFCYLLPQISSPDFRDKDWGSLSIEMERILKNLTEGLLTQFKSFILQVNYPELNLNKRLRIDSDSIFISFNYTETLQKYYGIDDRQILYIHGKASSDQQLILGHGIDPINFEERKQSRPKMQPMKNLKSGVSVWLIITITLMKWESRLLINTSLVLLRILKKSLLTALNF</sequence>
<dbReference type="AlphaFoldDB" id="A0A376U816"/>
<dbReference type="Pfam" id="PF14253">
    <property type="entry name" value="AbiH"/>
    <property type="match status" value="1"/>
</dbReference>
<evidence type="ECO:0000313" key="1">
    <source>
        <dbReference type="EMBL" id="STI85198.1"/>
    </source>
</evidence>
<proteinExistence type="predicted"/>